<evidence type="ECO:0000313" key="5">
    <source>
        <dbReference type="Proteomes" id="UP000291116"/>
    </source>
</evidence>
<evidence type="ECO:0000256" key="2">
    <source>
        <dbReference type="SAM" id="MobiDB-lite"/>
    </source>
</evidence>
<dbReference type="AlphaFoldDB" id="A0A448ZR42"/>
<keyword evidence="3" id="KW-0732">Signal</keyword>
<dbReference type="EMBL" id="CAACVS010000647">
    <property type="protein sequence ID" value="VEU44464.1"/>
    <property type="molecule type" value="Genomic_DNA"/>
</dbReference>
<reference evidence="4 5" key="1">
    <citation type="submission" date="2019-01" db="EMBL/GenBank/DDBJ databases">
        <authorList>
            <person name="Ferrante I. M."/>
        </authorList>
    </citation>
    <scope>NUCLEOTIDE SEQUENCE [LARGE SCALE GENOMIC DNA]</scope>
    <source>
        <strain evidence="4 5">B856</strain>
    </source>
</reference>
<feature type="region of interest" description="Disordered" evidence="2">
    <location>
        <begin position="234"/>
        <end position="266"/>
    </location>
</feature>
<name>A0A448ZR42_9STRA</name>
<feature type="coiled-coil region" evidence="1">
    <location>
        <begin position="199"/>
        <end position="226"/>
    </location>
</feature>
<feature type="compositionally biased region" description="Basic and acidic residues" evidence="2">
    <location>
        <begin position="115"/>
        <end position="129"/>
    </location>
</feature>
<keyword evidence="5" id="KW-1185">Reference proteome</keyword>
<evidence type="ECO:0000256" key="1">
    <source>
        <dbReference type="SAM" id="Coils"/>
    </source>
</evidence>
<feature type="region of interest" description="Disordered" evidence="2">
    <location>
        <begin position="91"/>
        <end position="197"/>
    </location>
</feature>
<proteinExistence type="predicted"/>
<gene>
    <name evidence="4" type="ORF">PSNMU_V1.4_AUG-EV-PASAV3_0116200</name>
</gene>
<sequence>MPIQYHRAQRILLLALAVATALAVSASTEASKAGTPPASVPSGGSGATENQWFPVRESDGGEEPLDPQPLRTLLVKILASALALAIALRSEPSDKPPEGVAPPEPLPAARGGLPENEKAEPRGEARGEQGEANAQAIHPNHRVPSEGIPGGGDSTDEPTEADHGEAEDTPPGDPSPENPEEETRSATTPRSTSVVRGQVRELKQQMHTLSTMMERLQDKLDRYKTTETAVAVADTPTIPASEPSKTITEPMHGSVISATPAIESAA</sequence>
<evidence type="ECO:0000313" key="4">
    <source>
        <dbReference type="EMBL" id="VEU44464.1"/>
    </source>
</evidence>
<evidence type="ECO:0000256" key="3">
    <source>
        <dbReference type="SAM" id="SignalP"/>
    </source>
</evidence>
<accession>A0A448ZR42</accession>
<organism evidence="4 5">
    <name type="scientific">Pseudo-nitzschia multistriata</name>
    <dbReference type="NCBI Taxonomy" id="183589"/>
    <lineage>
        <taxon>Eukaryota</taxon>
        <taxon>Sar</taxon>
        <taxon>Stramenopiles</taxon>
        <taxon>Ochrophyta</taxon>
        <taxon>Bacillariophyta</taxon>
        <taxon>Bacillariophyceae</taxon>
        <taxon>Bacillariophycidae</taxon>
        <taxon>Bacillariales</taxon>
        <taxon>Bacillariaceae</taxon>
        <taxon>Pseudo-nitzschia</taxon>
    </lineage>
</organism>
<feature type="compositionally biased region" description="Polar residues" evidence="2">
    <location>
        <begin position="185"/>
        <end position="195"/>
    </location>
</feature>
<feature type="region of interest" description="Disordered" evidence="2">
    <location>
        <begin position="27"/>
        <end position="67"/>
    </location>
</feature>
<feature type="signal peptide" evidence="3">
    <location>
        <begin position="1"/>
        <end position="23"/>
    </location>
</feature>
<keyword evidence="1" id="KW-0175">Coiled coil</keyword>
<dbReference type="Proteomes" id="UP000291116">
    <property type="component" value="Unassembled WGS sequence"/>
</dbReference>
<feature type="chain" id="PRO_5019269445" evidence="3">
    <location>
        <begin position="24"/>
        <end position="266"/>
    </location>
</feature>
<protein>
    <submittedName>
        <fullName evidence="4">Uncharacterized protein</fullName>
    </submittedName>
</protein>